<dbReference type="Pfam" id="PF07963">
    <property type="entry name" value="N_methyl"/>
    <property type="match status" value="1"/>
</dbReference>
<comment type="similarity">
    <text evidence="1">Belongs to the N-Me-Phe pilin family.</text>
</comment>
<dbReference type="InterPro" id="IPR001082">
    <property type="entry name" value="Pilin"/>
</dbReference>
<evidence type="ECO:0000313" key="6">
    <source>
        <dbReference type="Proteomes" id="UP001430701"/>
    </source>
</evidence>
<dbReference type="GeneID" id="68900760"/>
<dbReference type="STRING" id="1444770.AF72_10690"/>
<reference evidence="3 5" key="1">
    <citation type="journal article" date="2014" name="Genome Announc.">
        <title>Draft Genome Sequence of Xylella fastidiosa Pear Leaf Scorch Strain in Taiwan.</title>
        <authorList>
            <person name="Su C.C."/>
            <person name="Deng W.L."/>
            <person name="Jan F.J."/>
            <person name="Chang C.J."/>
            <person name="Huang H."/>
            <person name="Chen J."/>
        </authorList>
    </citation>
    <scope>NUCLEOTIDE SEQUENCE [LARGE SCALE GENOMIC DNA]</scope>
    <source>
        <strain evidence="3 5">PLS229</strain>
    </source>
</reference>
<keyword evidence="6" id="KW-1185">Reference proteome</keyword>
<comment type="caution">
    <text evidence="3">The sequence shown here is derived from an EMBL/GenBank/DDBJ whole genome shotgun (WGS) entry which is preliminary data.</text>
</comment>
<dbReference type="GO" id="GO:0007155">
    <property type="term" value="P:cell adhesion"/>
    <property type="evidence" value="ECO:0007669"/>
    <property type="project" value="InterPro"/>
</dbReference>
<dbReference type="GO" id="GO:0009289">
    <property type="term" value="C:pilus"/>
    <property type="evidence" value="ECO:0007669"/>
    <property type="project" value="InterPro"/>
</dbReference>
<accession>Z9JIC8</accession>
<evidence type="ECO:0000256" key="1">
    <source>
        <dbReference type="ARBA" id="ARBA00005233"/>
    </source>
</evidence>
<dbReference type="RefSeq" id="WP_038272151.1">
    <property type="nucleotide sequence ID" value="NZ_CP053627.1"/>
</dbReference>
<dbReference type="Proteomes" id="UP001430701">
    <property type="component" value="Unassembled WGS sequence"/>
</dbReference>
<dbReference type="EMBL" id="JDSQ01000019">
    <property type="protein sequence ID" value="EWS77502.1"/>
    <property type="molecule type" value="Genomic_DNA"/>
</dbReference>
<proteinExistence type="inferred from homology"/>
<dbReference type="PATRIC" id="fig|1444770.3.peg.2530"/>
<dbReference type="Gene3D" id="3.30.700.10">
    <property type="entry name" value="Glycoprotein, Type 4 Pilin"/>
    <property type="match status" value="1"/>
</dbReference>
<evidence type="ECO:0000256" key="2">
    <source>
        <dbReference type="ARBA" id="ARBA00022481"/>
    </source>
</evidence>
<dbReference type="NCBIfam" id="TIGR02532">
    <property type="entry name" value="IV_pilin_GFxxxE"/>
    <property type="match status" value="1"/>
</dbReference>
<dbReference type="InterPro" id="IPR012902">
    <property type="entry name" value="N_methyl_site"/>
</dbReference>
<organism evidence="3 5">
    <name type="scientific">Xylella taiwanensis</name>
    <dbReference type="NCBI Taxonomy" id="1444770"/>
    <lineage>
        <taxon>Bacteria</taxon>
        <taxon>Pseudomonadati</taxon>
        <taxon>Pseudomonadota</taxon>
        <taxon>Gammaproteobacteria</taxon>
        <taxon>Lysobacterales</taxon>
        <taxon>Lysobacteraceae</taxon>
        <taxon>Xylella</taxon>
    </lineage>
</organism>
<dbReference type="SUPFAM" id="SSF54523">
    <property type="entry name" value="Pili subunits"/>
    <property type="match status" value="1"/>
</dbReference>
<sequence length="188" mass="20827">MENQEGFTLTEVLIVIAIIAGLAAIAVPIYRSYVARIQTVAALADITPGRTQAELIFNEPLPRKASRSEMIVDHPNQIGLPTSTLRCHRIMVEIRQADGVQNDIKTGAVTQTDSDTLITCTINGNALVNNKTISWHRFSTQANVYEIIKLPNGGQELGQSLGGRWYCLTDVAEELRPRNCRKSTYEFL</sequence>
<dbReference type="EMBL" id="JAJPPU010000002">
    <property type="protein sequence ID" value="MCD8473860.1"/>
    <property type="molecule type" value="Genomic_DNA"/>
</dbReference>
<dbReference type="KEGG" id="xtw:AB672_05610"/>
<dbReference type="Pfam" id="PF00114">
    <property type="entry name" value="Pilin"/>
    <property type="match status" value="1"/>
</dbReference>
<dbReference type="eggNOG" id="COG4969">
    <property type="taxonomic scope" value="Bacteria"/>
</dbReference>
<evidence type="ECO:0000313" key="4">
    <source>
        <dbReference type="EMBL" id="MCD8473860.1"/>
    </source>
</evidence>
<dbReference type="Proteomes" id="UP000020406">
    <property type="component" value="Unassembled WGS sequence"/>
</dbReference>
<evidence type="ECO:0000313" key="3">
    <source>
        <dbReference type="EMBL" id="EWS77502.1"/>
    </source>
</evidence>
<gene>
    <name evidence="3" type="ORF">AF72_10690</name>
    <name evidence="4" type="ORF">LPH55_10455</name>
</gene>
<dbReference type="AlphaFoldDB" id="Z9JIC8"/>
<evidence type="ECO:0000313" key="5">
    <source>
        <dbReference type="Proteomes" id="UP000020406"/>
    </source>
</evidence>
<keyword evidence="2" id="KW-0488">Methylation</keyword>
<protein>
    <submittedName>
        <fullName evidence="3">Fimbrial protein</fullName>
    </submittedName>
    <submittedName>
        <fullName evidence="4">Pilin</fullName>
    </submittedName>
</protein>
<reference evidence="4" key="2">
    <citation type="submission" date="2021-11" db="EMBL/GenBank/DDBJ databases">
        <title>Genome sequence of Xylella taiwanensis PLS432.</title>
        <authorList>
            <person name="Weng L.-W."/>
            <person name="Su C.-C."/>
            <person name="Tsai C.-W."/>
            <person name="Kuo C.-H."/>
        </authorList>
    </citation>
    <scope>NUCLEOTIDE SEQUENCE</scope>
    <source>
        <strain evidence="4">PLS432</strain>
    </source>
</reference>
<dbReference type="OrthoDB" id="5767514at2"/>
<dbReference type="InterPro" id="IPR045584">
    <property type="entry name" value="Pilin-like"/>
</dbReference>
<name>Z9JIC8_9GAMM</name>